<evidence type="ECO:0000313" key="3">
    <source>
        <dbReference type="Proteomes" id="UP000287352"/>
    </source>
</evidence>
<evidence type="ECO:0000256" key="1">
    <source>
        <dbReference type="SAM" id="Phobius"/>
    </source>
</evidence>
<dbReference type="RefSeq" id="WP_126583041.1">
    <property type="nucleotide sequence ID" value="NZ_BIFR01000002.1"/>
</dbReference>
<dbReference type="EMBL" id="BIFR01000002">
    <property type="protein sequence ID" value="GCE15609.1"/>
    <property type="molecule type" value="Genomic_DNA"/>
</dbReference>
<comment type="caution">
    <text evidence="2">The sequence shown here is derived from an EMBL/GenBank/DDBJ whole genome shotgun (WGS) entry which is preliminary data.</text>
</comment>
<gene>
    <name evidence="2" type="ORF">KTT_54680</name>
</gene>
<evidence type="ECO:0000313" key="2">
    <source>
        <dbReference type="EMBL" id="GCE15609.1"/>
    </source>
</evidence>
<dbReference type="Proteomes" id="UP000287352">
    <property type="component" value="Unassembled WGS sequence"/>
</dbReference>
<keyword evidence="3" id="KW-1185">Reference proteome</keyword>
<protein>
    <submittedName>
        <fullName evidence="2">Uncharacterized protein</fullName>
    </submittedName>
</protein>
<name>A0A402A903_9CHLR</name>
<proteinExistence type="predicted"/>
<feature type="transmembrane region" description="Helical" evidence="1">
    <location>
        <begin position="30"/>
        <end position="48"/>
    </location>
</feature>
<accession>A0A402A903</accession>
<organism evidence="2 3">
    <name type="scientific">Tengunoibacter tsumagoiensis</name>
    <dbReference type="NCBI Taxonomy" id="2014871"/>
    <lineage>
        <taxon>Bacteria</taxon>
        <taxon>Bacillati</taxon>
        <taxon>Chloroflexota</taxon>
        <taxon>Ktedonobacteria</taxon>
        <taxon>Ktedonobacterales</taxon>
        <taxon>Dictyobacteraceae</taxon>
        <taxon>Tengunoibacter</taxon>
    </lineage>
</organism>
<keyword evidence="1" id="KW-1133">Transmembrane helix</keyword>
<sequence>MHKMFMSTIAFFTVLISVTRKVTVFQLRQFGIAIAMIAILLVLLPRILPHRPYEGPVWPALVHIAILQ</sequence>
<keyword evidence="1" id="KW-0812">Transmembrane</keyword>
<keyword evidence="1" id="KW-0472">Membrane</keyword>
<reference evidence="3" key="1">
    <citation type="submission" date="2018-12" db="EMBL/GenBank/DDBJ databases">
        <title>Tengunoibacter tsumagoiensis gen. nov., sp. nov., Dictyobacter kobayashii sp. nov., D. alpinus sp. nov., and D. joshuensis sp. nov. and description of Dictyobacteraceae fam. nov. within the order Ktedonobacterales isolated from Tengu-no-mugimeshi.</title>
        <authorList>
            <person name="Wang C.M."/>
            <person name="Zheng Y."/>
            <person name="Sakai Y."/>
            <person name="Toyoda A."/>
            <person name="Minakuchi Y."/>
            <person name="Abe K."/>
            <person name="Yokota A."/>
            <person name="Yabe S."/>
        </authorList>
    </citation>
    <scope>NUCLEOTIDE SEQUENCE [LARGE SCALE GENOMIC DNA]</scope>
    <source>
        <strain evidence="3">Uno3</strain>
    </source>
</reference>
<dbReference type="AlphaFoldDB" id="A0A402A903"/>